<gene>
    <name evidence="5" type="ORF">SAMN05421553_0559</name>
</gene>
<evidence type="ECO:0000256" key="1">
    <source>
        <dbReference type="SAM" id="Coils"/>
    </source>
</evidence>
<feature type="coiled-coil region" evidence="1">
    <location>
        <begin position="318"/>
        <end position="373"/>
    </location>
</feature>
<feature type="signal peptide" evidence="3">
    <location>
        <begin position="1"/>
        <end position="24"/>
    </location>
</feature>
<keyword evidence="6" id="KW-1185">Reference proteome</keyword>
<dbReference type="STRING" id="53406.SAMN05421553_0559"/>
<dbReference type="Pfam" id="PF25800">
    <property type="entry name" value="FimV_N"/>
    <property type="match status" value="1"/>
</dbReference>
<evidence type="ECO:0000259" key="4">
    <source>
        <dbReference type="Pfam" id="PF25800"/>
    </source>
</evidence>
<sequence>MARVRKLVLAIAAASALSSGMAHALGLGEVTLQSELNQPLVAEIELLESRGLDANEVIPTLASPEAFNKAGIDRQFFLTDLKFTPMLKANGKGVIRVTSSKPMREPYLNFLVQVLWPNGRLQREYTLLLDPPLYTAQSVIPAAVQQPVTAASSPARAQPPAARPAITATQPASSSTAATAQAGNEYKTTANDNLWDIANRVRGDGSVHQAMLAIQELNPQAFIDNNINRMKSGQVLRLPDAQQINSRTQSAAIAQVNQQTAAWREARSVAASARQLDASKRNSAAATPATIERRDNLKLVAEGSDKAGAGSDKGSAGNKALLDQLAVTQESLDSTNRENAELKSRIADLQSQLDKLQRLIQLKNDQMAKLQAYLAAQDQAPAAAPGVSETTAGNQTPAIP</sequence>
<evidence type="ECO:0000313" key="5">
    <source>
        <dbReference type="EMBL" id="SEC24886.1"/>
    </source>
</evidence>
<organism evidence="5 6">
    <name type="scientific">Pseudomonas anguilliseptica</name>
    <dbReference type="NCBI Taxonomy" id="53406"/>
    <lineage>
        <taxon>Bacteria</taxon>
        <taxon>Pseudomonadati</taxon>
        <taxon>Pseudomonadota</taxon>
        <taxon>Gammaproteobacteria</taxon>
        <taxon>Pseudomonadales</taxon>
        <taxon>Pseudomonadaceae</taxon>
        <taxon>Pseudomonas</taxon>
    </lineage>
</organism>
<reference evidence="6" key="1">
    <citation type="submission" date="2016-10" db="EMBL/GenBank/DDBJ databases">
        <authorList>
            <person name="Varghese N."/>
            <person name="Submissions S."/>
        </authorList>
    </citation>
    <scope>NUCLEOTIDE SEQUENCE [LARGE SCALE GENOMIC DNA]</scope>
    <source>
        <strain evidence="6">DSM 12111</strain>
    </source>
</reference>
<dbReference type="Gene3D" id="3.10.350.10">
    <property type="entry name" value="LysM domain"/>
    <property type="match status" value="1"/>
</dbReference>
<feature type="chain" id="PRO_5017479630" evidence="3">
    <location>
        <begin position="25"/>
        <end position="400"/>
    </location>
</feature>
<dbReference type="Proteomes" id="UP000242849">
    <property type="component" value="Unassembled WGS sequence"/>
</dbReference>
<dbReference type="NCBIfam" id="TIGR03505">
    <property type="entry name" value="FimV_core"/>
    <property type="match status" value="1"/>
</dbReference>
<feature type="compositionally biased region" description="Low complexity" evidence="2">
    <location>
        <begin position="163"/>
        <end position="182"/>
    </location>
</feature>
<dbReference type="EMBL" id="FNSC01000001">
    <property type="protein sequence ID" value="SEC24886.1"/>
    <property type="molecule type" value="Genomic_DNA"/>
</dbReference>
<dbReference type="InterPro" id="IPR057840">
    <property type="entry name" value="FimV_N"/>
</dbReference>
<dbReference type="InterPro" id="IPR020012">
    <property type="entry name" value="LysM_FimV"/>
</dbReference>
<evidence type="ECO:0000256" key="2">
    <source>
        <dbReference type="SAM" id="MobiDB-lite"/>
    </source>
</evidence>
<feature type="region of interest" description="Disordered" evidence="2">
    <location>
        <begin position="377"/>
        <end position="400"/>
    </location>
</feature>
<dbReference type="AlphaFoldDB" id="A0A1H4QZ03"/>
<keyword evidence="3" id="KW-0732">Signal</keyword>
<keyword evidence="1" id="KW-0175">Coiled coil</keyword>
<name>A0A1H4QZ03_PSEAG</name>
<dbReference type="OrthoDB" id="5298707at2"/>
<evidence type="ECO:0000313" key="6">
    <source>
        <dbReference type="Proteomes" id="UP000242849"/>
    </source>
</evidence>
<accession>A0A1H4QZ03</accession>
<protein>
    <submittedName>
        <fullName evidence="5">FimV N-terminal domain-containing protein</fullName>
    </submittedName>
</protein>
<feature type="region of interest" description="Disordered" evidence="2">
    <location>
        <begin position="163"/>
        <end position="185"/>
    </location>
</feature>
<dbReference type="InterPro" id="IPR036779">
    <property type="entry name" value="LysM_dom_sf"/>
</dbReference>
<evidence type="ECO:0000256" key="3">
    <source>
        <dbReference type="SAM" id="SignalP"/>
    </source>
</evidence>
<proteinExistence type="predicted"/>
<feature type="compositionally biased region" description="Polar residues" evidence="2">
    <location>
        <begin position="388"/>
        <end position="400"/>
    </location>
</feature>
<feature type="domain" description="FimV N-terminal" evidence="4">
    <location>
        <begin position="25"/>
        <end position="132"/>
    </location>
</feature>